<reference evidence="2" key="1">
    <citation type="journal article" date="2020" name="Nature">
        <title>Giant virus diversity and host interactions through global metagenomics.</title>
        <authorList>
            <person name="Schulz F."/>
            <person name="Roux S."/>
            <person name="Paez-Espino D."/>
            <person name="Jungbluth S."/>
            <person name="Walsh D.A."/>
            <person name="Denef V.J."/>
            <person name="McMahon K.D."/>
            <person name="Konstantinidis K.T."/>
            <person name="Eloe-Fadrosh E.A."/>
            <person name="Kyrpides N.C."/>
            <person name="Woyke T."/>
        </authorList>
    </citation>
    <scope>NUCLEOTIDE SEQUENCE</scope>
    <source>
        <strain evidence="2">GVMAG-S-1103017-74</strain>
    </source>
</reference>
<dbReference type="GO" id="GO:0003899">
    <property type="term" value="F:DNA-directed RNA polymerase activity"/>
    <property type="evidence" value="ECO:0007669"/>
    <property type="project" value="InterPro"/>
</dbReference>
<name>A0A6C0AST5_9ZZZZ</name>
<dbReference type="GO" id="GO:0003677">
    <property type="term" value="F:DNA binding"/>
    <property type="evidence" value="ECO:0007669"/>
    <property type="project" value="InterPro"/>
</dbReference>
<dbReference type="Gene3D" id="3.90.940.20">
    <property type="entry name" value="RPB5-like RNA polymerase subunit"/>
    <property type="match status" value="1"/>
</dbReference>
<evidence type="ECO:0000259" key="1">
    <source>
        <dbReference type="Pfam" id="PF01191"/>
    </source>
</evidence>
<dbReference type="SUPFAM" id="SSF55287">
    <property type="entry name" value="RPB5-like RNA polymerase subunit"/>
    <property type="match status" value="1"/>
</dbReference>
<dbReference type="InterPro" id="IPR035913">
    <property type="entry name" value="RPB5-like_sf"/>
</dbReference>
<dbReference type="AlphaFoldDB" id="A0A6C0AST5"/>
<protein>
    <recommendedName>
        <fullName evidence="1">RNA polymerase subunit H/Rpb5 C-terminal domain-containing protein</fullName>
    </recommendedName>
</protein>
<dbReference type="Pfam" id="PF01191">
    <property type="entry name" value="RNA_pol_Rpb5_C"/>
    <property type="match status" value="1"/>
</dbReference>
<accession>A0A6C0AST5</accession>
<dbReference type="InterPro" id="IPR000783">
    <property type="entry name" value="RNA_pol_subH/Rpb5_C"/>
</dbReference>
<organism evidence="2">
    <name type="scientific">viral metagenome</name>
    <dbReference type="NCBI Taxonomy" id="1070528"/>
    <lineage>
        <taxon>unclassified sequences</taxon>
        <taxon>metagenomes</taxon>
        <taxon>organismal metagenomes</taxon>
    </lineage>
</organism>
<sequence>MAASTAHAARADAVGVEQHPPQWSAMRALVARNQAACKGAPHAALAHSACVASVMLWSRGLVPCDAAVHAPLVHAHSDDVDTTGVPAAHAEEVRAVHHAVARHVPRIKQCAVTQELWCVLSQWTPSSVERPEVHPATQRVWLVAPRPRAQSRVRKPDVVELAVHAMQQGIERVVVLMPSAATFNHHCRQAVRDAQEDGAEGRPPIVFEVIEYSQLCGVKPMHVLVPRMHVVPRSEHDDVLRAWAADGAAPHDASASLPRMLSSDAMARWFGWSEGTLVRYTARLGHGTAAFDMVRRVVEENTASSTYSASGERKRASGWIIV</sequence>
<evidence type="ECO:0000313" key="2">
    <source>
        <dbReference type="EMBL" id="QHS82969.1"/>
    </source>
</evidence>
<feature type="domain" description="RNA polymerase subunit H/Rpb5 C-terminal" evidence="1">
    <location>
        <begin position="221"/>
        <end position="279"/>
    </location>
</feature>
<dbReference type="EMBL" id="MN740864">
    <property type="protein sequence ID" value="QHS82969.1"/>
    <property type="molecule type" value="Genomic_DNA"/>
</dbReference>
<dbReference type="GO" id="GO:0006351">
    <property type="term" value="P:DNA-templated transcription"/>
    <property type="evidence" value="ECO:0007669"/>
    <property type="project" value="InterPro"/>
</dbReference>
<proteinExistence type="predicted"/>